<dbReference type="CDD" id="cd04301">
    <property type="entry name" value="NAT_SF"/>
    <property type="match status" value="1"/>
</dbReference>
<reference evidence="3 4" key="1">
    <citation type="journal article" date="2015" name="PLoS Pathog.">
        <title>Leptomonas seymouri: Adaptations to the Dixenous Life Cycle Analyzed by Genome Sequencing, Transcriptome Profiling and Co-infection with Leishmania donovani.</title>
        <authorList>
            <person name="Kraeva N."/>
            <person name="Butenko A."/>
            <person name="Hlavacova J."/>
            <person name="Kostygov A."/>
            <person name="Myskova J."/>
            <person name="Grybchuk D."/>
            <person name="Lestinova T."/>
            <person name="Votypka J."/>
            <person name="Volf P."/>
            <person name="Opperdoes F."/>
            <person name="Flegontov P."/>
            <person name="Lukes J."/>
            <person name="Yurchenko V."/>
        </authorList>
    </citation>
    <scope>NUCLEOTIDE SEQUENCE [LARGE SCALE GENOMIC DNA]</scope>
    <source>
        <strain evidence="3 4">ATCC 30220</strain>
    </source>
</reference>
<dbReference type="AlphaFoldDB" id="A0A0N1IKY8"/>
<comment type="caution">
    <text evidence="3">The sequence shown here is derived from an EMBL/GenBank/DDBJ whole genome shotgun (WGS) entry which is preliminary data.</text>
</comment>
<evidence type="ECO:0000313" key="4">
    <source>
        <dbReference type="Proteomes" id="UP000038009"/>
    </source>
</evidence>
<dbReference type="Proteomes" id="UP000038009">
    <property type="component" value="Unassembled WGS sequence"/>
</dbReference>
<dbReference type="OMA" id="AKETHAM"/>
<sequence length="314" mass="35406">MMPAKPSVELTLEETADKGFLLKTCGPIFLADMVKQTPPVPAYQETLVARVAKTADGRVAGGILGKVLWNTFEVLQLAVNPACRVAGTKTALMKWAEEAARGEYACNQIFIGTYSWQPQEFFEGLGYVLQWTHENCPRGYAKHYMEKVWSMEKRNEPVQGYANAAAGLALEEWEAEEACEQLLDWAEKYRQQRGATSVPPYAKETHAMKALLLDGTLAACCLYTVTWKVLHVDILVVVSGKQRRGVGTAMLQKIDDLARQHHCHDVYLETMSWQARPFYEKNGYTHVATQQDFPMGHKRFILLRHVPPMPSSRL</sequence>
<accession>A0A0N1IKY8</accession>
<feature type="domain" description="N-acetyltransferase" evidence="2">
    <location>
        <begin position="8"/>
        <end position="156"/>
    </location>
</feature>
<dbReference type="PANTHER" id="PTHR13947">
    <property type="entry name" value="GNAT FAMILY N-ACETYLTRANSFERASE"/>
    <property type="match status" value="1"/>
</dbReference>
<organism evidence="3 4">
    <name type="scientific">Leptomonas seymouri</name>
    <dbReference type="NCBI Taxonomy" id="5684"/>
    <lineage>
        <taxon>Eukaryota</taxon>
        <taxon>Discoba</taxon>
        <taxon>Euglenozoa</taxon>
        <taxon>Kinetoplastea</taxon>
        <taxon>Metakinetoplastina</taxon>
        <taxon>Trypanosomatida</taxon>
        <taxon>Trypanosomatidae</taxon>
        <taxon>Leishmaniinae</taxon>
        <taxon>Leptomonas</taxon>
    </lineage>
</organism>
<dbReference type="InterPro" id="IPR050769">
    <property type="entry name" value="NAT_camello-type"/>
</dbReference>
<dbReference type="InterPro" id="IPR000182">
    <property type="entry name" value="GNAT_dom"/>
</dbReference>
<dbReference type="VEuPathDB" id="TriTrypDB:Lsey_0089_0110"/>
<dbReference type="PANTHER" id="PTHR13947:SF37">
    <property type="entry name" value="LD18367P"/>
    <property type="match status" value="1"/>
</dbReference>
<gene>
    <name evidence="3" type="ORF">ABL78_3495</name>
</gene>
<protein>
    <submittedName>
        <fullName evidence="3">Acetyltransferase</fullName>
    </submittedName>
</protein>
<dbReference type="Pfam" id="PF00583">
    <property type="entry name" value="Acetyltransf_1"/>
    <property type="match status" value="2"/>
</dbReference>
<proteinExistence type="predicted"/>
<feature type="domain" description="N-acetyltransferase" evidence="2">
    <location>
        <begin position="168"/>
        <end position="307"/>
    </location>
</feature>
<keyword evidence="1 3" id="KW-0808">Transferase</keyword>
<dbReference type="EMBL" id="LJSK01000089">
    <property type="protein sequence ID" value="KPI87411.1"/>
    <property type="molecule type" value="Genomic_DNA"/>
</dbReference>
<evidence type="ECO:0000259" key="2">
    <source>
        <dbReference type="PROSITE" id="PS51186"/>
    </source>
</evidence>
<keyword evidence="4" id="KW-1185">Reference proteome</keyword>
<dbReference type="OrthoDB" id="41532at2759"/>
<dbReference type="GO" id="GO:0008080">
    <property type="term" value="F:N-acetyltransferase activity"/>
    <property type="evidence" value="ECO:0007669"/>
    <property type="project" value="InterPro"/>
</dbReference>
<name>A0A0N1IKY8_LEPSE</name>
<evidence type="ECO:0000256" key="1">
    <source>
        <dbReference type="ARBA" id="ARBA00022679"/>
    </source>
</evidence>
<evidence type="ECO:0000313" key="3">
    <source>
        <dbReference type="EMBL" id="KPI87411.1"/>
    </source>
</evidence>
<dbReference type="Gene3D" id="3.40.630.30">
    <property type="match status" value="2"/>
</dbReference>
<dbReference type="InterPro" id="IPR016181">
    <property type="entry name" value="Acyl_CoA_acyltransferase"/>
</dbReference>
<dbReference type="SUPFAM" id="SSF55729">
    <property type="entry name" value="Acyl-CoA N-acyltransferases (Nat)"/>
    <property type="match status" value="2"/>
</dbReference>
<dbReference type="PROSITE" id="PS51186">
    <property type="entry name" value="GNAT"/>
    <property type="match status" value="2"/>
</dbReference>